<dbReference type="InterPro" id="IPR006578">
    <property type="entry name" value="MADF-dom"/>
</dbReference>
<dbReference type="Proteomes" id="UP000515160">
    <property type="component" value="Chromosome 3"/>
</dbReference>
<protein>
    <submittedName>
        <fullName evidence="4">Uncharacterized protein LOC117568356</fullName>
    </submittedName>
</protein>
<evidence type="ECO:0000256" key="1">
    <source>
        <dbReference type="SAM" id="MobiDB-lite"/>
    </source>
</evidence>
<name>A0A6P8WZE8_DROAB</name>
<evidence type="ECO:0000313" key="4">
    <source>
        <dbReference type="RefSeq" id="XP_034104848.1"/>
    </source>
</evidence>
<feature type="region of interest" description="Disordered" evidence="1">
    <location>
        <begin position="250"/>
        <end position="282"/>
    </location>
</feature>
<feature type="domain" description="MADF" evidence="2">
    <location>
        <begin position="40"/>
        <end position="135"/>
    </location>
</feature>
<dbReference type="Pfam" id="PF10545">
    <property type="entry name" value="MADF_DNA_bdg"/>
    <property type="match status" value="1"/>
</dbReference>
<accession>A0A6P8WZE8</accession>
<organism evidence="3 4">
    <name type="scientific">Drosophila albomicans</name>
    <name type="common">Fruit fly</name>
    <dbReference type="NCBI Taxonomy" id="7291"/>
    <lineage>
        <taxon>Eukaryota</taxon>
        <taxon>Metazoa</taxon>
        <taxon>Ecdysozoa</taxon>
        <taxon>Arthropoda</taxon>
        <taxon>Hexapoda</taxon>
        <taxon>Insecta</taxon>
        <taxon>Pterygota</taxon>
        <taxon>Neoptera</taxon>
        <taxon>Endopterygota</taxon>
        <taxon>Diptera</taxon>
        <taxon>Brachycera</taxon>
        <taxon>Muscomorpha</taxon>
        <taxon>Ephydroidea</taxon>
        <taxon>Drosophilidae</taxon>
        <taxon>Drosophila</taxon>
    </lineage>
</organism>
<feature type="region of interest" description="Disordered" evidence="1">
    <location>
        <begin position="138"/>
        <end position="166"/>
    </location>
</feature>
<dbReference type="RefSeq" id="XP_034104848.1">
    <property type="nucleotide sequence ID" value="XM_034248957.2"/>
</dbReference>
<dbReference type="PANTHER" id="PTHR21505">
    <property type="entry name" value="MADF DOMAIN-CONTAINING PROTEIN-RELATED"/>
    <property type="match status" value="1"/>
</dbReference>
<reference evidence="4" key="1">
    <citation type="submission" date="2025-08" db="UniProtKB">
        <authorList>
            <consortium name="RefSeq"/>
        </authorList>
    </citation>
    <scope>IDENTIFICATION</scope>
    <source>
        <strain evidence="4">15112-1751.03</strain>
        <tissue evidence="4">Whole Adult</tissue>
    </source>
</reference>
<proteinExistence type="predicted"/>
<evidence type="ECO:0000259" key="2">
    <source>
        <dbReference type="PROSITE" id="PS51029"/>
    </source>
</evidence>
<dbReference type="OrthoDB" id="6152242at2759"/>
<evidence type="ECO:0000313" key="3">
    <source>
        <dbReference type="Proteomes" id="UP000515160"/>
    </source>
</evidence>
<keyword evidence="3" id="KW-1185">Reference proteome</keyword>
<dbReference type="PANTHER" id="PTHR21505:SF8">
    <property type="entry name" value="DPT-YFP REPRESSOR BY OVEREXPRESSION, ISOFORM D-RELATED"/>
    <property type="match status" value="1"/>
</dbReference>
<feature type="compositionally biased region" description="Polar residues" evidence="1">
    <location>
        <begin position="250"/>
        <end position="262"/>
    </location>
</feature>
<sequence length="282" mass="32228">MQACAQCCACAPTAESFLWIVQVTKTKQNMNSRDRQFWTEFLLLYRSLPAVWKVKSPEYSSRALKSAGYEQLVQKLHEVEPHADRALVVKKINSFRTNFRRDLRKRLEGERLGEAPFESTLWYFELLGFLEDQESSLGSSQSLHNANSPERQTHSEAFHSKKRRSAIKDELTAAPATALAATPRSSRPPLDESEALAHIWRNQYDELAPRQKLLARKLISDVLYYGCLDQLAPRHVTQLQQLMLPHTRISSPQIEDVSSSPQRRLENCDDDNDASDTLDENG</sequence>
<dbReference type="AlphaFoldDB" id="A0A6P8WZE8"/>
<gene>
    <name evidence="4" type="primary">LOC117568356</name>
</gene>
<feature type="compositionally biased region" description="Acidic residues" evidence="1">
    <location>
        <begin position="268"/>
        <end position="282"/>
    </location>
</feature>
<dbReference type="SMART" id="SM00595">
    <property type="entry name" value="MADF"/>
    <property type="match status" value="1"/>
</dbReference>
<dbReference type="PROSITE" id="PS51029">
    <property type="entry name" value="MADF"/>
    <property type="match status" value="1"/>
</dbReference>
<dbReference type="GeneID" id="117568356"/>
<feature type="compositionally biased region" description="Polar residues" evidence="1">
    <location>
        <begin position="138"/>
        <end position="150"/>
    </location>
</feature>